<feature type="domain" description="VOC" evidence="2">
    <location>
        <begin position="4"/>
        <end position="127"/>
    </location>
</feature>
<dbReference type="KEGG" id="chyd:H4K34_09550"/>
<evidence type="ECO:0000313" key="3">
    <source>
        <dbReference type="EMBL" id="QNR22631.1"/>
    </source>
</evidence>
<evidence type="ECO:0000256" key="1">
    <source>
        <dbReference type="ARBA" id="ARBA00022723"/>
    </source>
</evidence>
<dbReference type="InterPro" id="IPR029068">
    <property type="entry name" value="Glyas_Bleomycin-R_OHBP_Dase"/>
</dbReference>
<sequence>MLQSIHHIAIICSDYERSKDFYCRILGLEIIEEVYREERQSYKLDLALNGEYCIELFSFPNAPKRPSYPEAQGLRHLAFGVNDLPKEIERLENHGIACEAIRIDEYTHKRFSFFSDPDGLPLELYELHPATKL</sequence>
<dbReference type="Proteomes" id="UP000516305">
    <property type="component" value="Chromosome"/>
</dbReference>
<reference evidence="3 4" key="1">
    <citation type="submission" date="2020-08" db="EMBL/GenBank/DDBJ databases">
        <title>Croceimicrobium hydrocarbonivorans gen. nov., sp. nov., a novel marine bacterium isolated from a bacterial consortium that degrades polyethylene terephthalate.</title>
        <authorList>
            <person name="Liu R."/>
        </authorList>
    </citation>
    <scope>NUCLEOTIDE SEQUENCE [LARGE SCALE GENOMIC DNA]</scope>
    <source>
        <strain evidence="3 4">A20-9</strain>
    </source>
</reference>
<evidence type="ECO:0000259" key="2">
    <source>
        <dbReference type="PROSITE" id="PS51819"/>
    </source>
</evidence>
<dbReference type="CDD" id="cd08352">
    <property type="entry name" value="VOC_Bs_YwkD_like"/>
    <property type="match status" value="1"/>
</dbReference>
<dbReference type="Pfam" id="PF00903">
    <property type="entry name" value="Glyoxalase"/>
    <property type="match status" value="1"/>
</dbReference>
<organism evidence="3 4">
    <name type="scientific">Croceimicrobium hydrocarbonivorans</name>
    <dbReference type="NCBI Taxonomy" id="2761580"/>
    <lineage>
        <taxon>Bacteria</taxon>
        <taxon>Pseudomonadati</taxon>
        <taxon>Bacteroidota</taxon>
        <taxon>Flavobacteriia</taxon>
        <taxon>Flavobacteriales</taxon>
        <taxon>Owenweeksiaceae</taxon>
        <taxon>Croceimicrobium</taxon>
    </lineage>
</organism>
<keyword evidence="4" id="KW-1185">Reference proteome</keyword>
<name>A0A7H0VA83_9FLAO</name>
<dbReference type="Gene3D" id="3.10.180.10">
    <property type="entry name" value="2,3-Dihydroxybiphenyl 1,2-Dioxygenase, domain 1"/>
    <property type="match status" value="1"/>
</dbReference>
<proteinExistence type="predicted"/>
<accession>A0A7H0VA83</accession>
<dbReference type="PANTHER" id="PTHR36113">
    <property type="entry name" value="LYASE, PUTATIVE-RELATED-RELATED"/>
    <property type="match status" value="1"/>
</dbReference>
<dbReference type="InterPro" id="IPR037478">
    <property type="entry name" value="YwkD-like_dom"/>
</dbReference>
<dbReference type="AlphaFoldDB" id="A0A7H0VA83"/>
<dbReference type="InterPro" id="IPR051332">
    <property type="entry name" value="Fosfomycin_Res_Enzymes"/>
</dbReference>
<dbReference type="InterPro" id="IPR004360">
    <property type="entry name" value="Glyas_Fos-R_dOase_dom"/>
</dbReference>
<dbReference type="NCBIfam" id="NF008551">
    <property type="entry name" value="PRK11478.1"/>
    <property type="match status" value="1"/>
</dbReference>
<keyword evidence="1" id="KW-0479">Metal-binding</keyword>
<evidence type="ECO:0000313" key="4">
    <source>
        <dbReference type="Proteomes" id="UP000516305"/>
    </source>
</evidence>
<gene>
    <name evidence="3" type="ORF">H4K34_09550</name>
</gene>
<dbReference type="GO" id="GO:0046872">
    <property type="term" value="F:metal ion binding"/>
    <property type="evidence" value="ECO:0007669"/>
    <property type="project" value="UniProtKB-KW"/>
</dbReference>
<dbReference type="SUPFAM" id="SSF54593">
    <property type="entry name" value="Glyoxalase/Bleomycin resistance protein/Dihydroxybiphenyl dioxygenase"/>
    <property type="match status" value="1"/>
</dbReference>
<dbReference type="InterPro" id="IPR037523">
    <property type="entry name" value="VOC_core"/>
</dbReference>
<dbReference type="PANTHER" id="PTHR36113:SF6">
    <property type="entry name" value="FOSFOMYCIN RESISTANCE PROTEIN FOSX"/>
    <property type="match status" value="1"/>
</dbReference>
<dbReference type="PROSITE" id="PS51819">
    <property type="entry name" value="VOC"/>
    <property type="match status" value="1"/>
</dbReference>
<protein>
    <submittedName>
        <fullName evidence="3">VOC family protein</fullName>
    </submittedName>
</protein>
<dbReference type="RefSeq" id="WP_210757197.1">
    <property type="nucleotide sequence ID" value="NZ_CP060139.1"/>
</dbReference>
<dbReference type="EMBL" id="CP060139">
    <property type="protein sequence ID" value="QNR22631.1"/>
    <property type="molecule type" value="Genomic_DNA"/>
</dbReference>